<protein>
    <submittedName>
        <fullName evidence="2">Uncharacterized protein</fullName>
    </submittedName>
</protein>
<gene>
    <name evidence="2" type="ORF">ColSpa_02306</name>
</gene>
<dbReference type="EMBL" id="BQXU01000004">
    <property type="protein sequence ID" value="GKT42125.1"/>
    <property type="molecule type" value="Genomic_DNA"/>
</dbReference>
<organism evidence="2 3">
    <name type="scientific">Colletotrichum spaethianum</name>
    <dbReference type="NCBI Taxonomy" id="700344"/>
    <lineage>
        <taxon>Eukaryota</taxon>
        <taxon>Fungi</taxon>
        <taxon>Dikarya</taxon>
        <taxon>Ascomycota</taxon>
        <taxon>Pezizomycotina</taxon>
        <taxon>Sordariomycetes</taxon>
        <taxon>Hypocreomycetidae</taxon>
        <taxon>Glomerellales</taxon>
        <taxon>Glomerellaceae</taxon>
        <taxon>Colletotrichum</taxon>
        <taxon>Colletotrichum spaethianum species complex</taxon>
    </lineage>
</organism>
<feature type="region of interest" description="Disordered" evidence="1">
    <location>
        <begin position="49"/>
        <end position="79"/>
    </location>
</feature>
<evidence type="ECO:0000256" key="1">
    <source>
        <dbReference type="SAM" id="MobiDB-lite"/>
    </source>
</evidence>
<accession>A0AA37NXB1</accession>
<evidence type="ECO:0000313" key="2">
    <source>
        <dbReference type="EMBL" id="GKT42125.1"/>
    </source>
</evidence>
<keyword evidence="3" id="KW-1185">Reference proteome</keyword>
<reference evidence="2 3" key="1">
    <citation type="submission" date="2022-03" db="EMBL/GenBank/DDBJ databases">
        <title>Genome data of Colletotrichum spp.</title>
        <authorList>
            <person name="Utami Y.D."/>
            <person name="Hiruma K."/>
        </authorList>
    </citation>
    <scope>NUCLEOTIDE SEQUENCE [LARGE SCALE GENOMIC DNA]</scope>
    <source>
        <strain evidence="2 3">MAFF 239500</strain>
    </source>
</reference>
<feature type="compositionally biased region" description="Polar residues" evidence="1">
    <location>
        <begin position="49"/>
        <end position="61"/>
    </location>
</feature>
<dbReference type="Proteomes" id="UP001055115">
    <property type="component" value="Unassembled WGS sequence"/>
</dbReference>
<evidence type="ECO:0000313" key="3">
    <source>
        <dbReference type="Proteomes" id="UP001055115"/>
    </source>
</evidence>
<sequence length="166" mass="18578">MSKRDSLTVWLPKEMYGSVEPFADNRYIWSPMPFDESLPVEQTSFIDMGENSQRPANTGPTTYEAPVPPPPAVLAGPTDLSASDTDFERDFLLRKISQNLSRRRRRPRGMQPARQKRSGVGDGSRDSRGFAVHLGLNLDIEVTLKARIFGGLEISALFGWIILTLK</sequence>
<proteinExistence type="predicted"/>
<feature type="region of interest" description="Disordered" evidence="1">
    <location>
        <begin position="101"/>
        <end position="125"/>
    </location>
</feature>
<dbReference type="GeneID" id="73323108"/>
<dbReference type="AlphaFoldDB" id="A0AA37NXB1"/>
<name>A0AA37NXB1_9PEZI</name>
<dbReference type="RefSeq" id="XP_049124475.1">
    <property type="nucleotide sequence ID" value="XM_049268518.1"/>
</dbReference>
<comment type="caution">
    <text evidence="2">The sequence shown here is derived from an EMBL/GenBank/DDBJ whole genome shotgun (WGS) entry which is preliminary data.</text>
</comment>